<evidence type="ECO:0000313" key="2">
    <source>
        <dbReference type="EMBL" id="KAF7715764.1"/>
    </source>
</evidence>
<name>A0A8J8W1W6_9EURO</name>
<evidence type="ECO:0000256" key="1">
    <source>
        <dbReference type="SAM" id="MobiDB-lite"/>
    </source>
</evidence>
<protein>
    <submittedName>
        <fullName evidence="2">Uncharacterized protein</fullName>
    </submittedName>
</protein>
<reference evidence="2" key="1">
    <citation type="journal article" date="2020" name="Front. Microbiol.">
        <title>Gene regulatory networks of Penicillium echinulatum 2HH and Penicillium oxalicum 114-2 inferred by a computational biology approach.</title>
        <authorList>
            <person name="Lenz A.R."/>
            <person name="Galan-Vasquez E."/>
            <person name="Balbinot E."/>
            <person name="De Abreu F.P."/>
            <person name="De Oliveira N.S."/>
            <person name="Da Rosa L.O."/>
            <person name="De Avila E Silva S."/>
            <person name="Camassola M."/>
            <person name="Dillon A.J.P."/>
            <person name="Perez-Rueda E."/>
        </authorList>
    </citation>
    <scope>NUCLEOTIDE SEQUENCE</scope>
    <source>
        <strain evidence="2">S1M29</strain>
    </source>
</reference>
<dbReference type="Proteomes" id="UP000631181">
    <property type="component" value="Unassembled WGS sequence"/>
</dbReference>
<feature type="region of interest" description="Disordered" evidence="1">
    <location>
        <begin position="120"/>
        <end position="279"/>
    </location>
</feature>
<sequence>MAGLVNSPLAVFRRAESAKPLHTRWGDVAISVPTDGSWNQYENPHRAQERQLYGPGFVPDCSPADRSRDGSVRHGLARRKIKNGNVDEYGTGIIAERTSDESISRRQSLSWGGLRPNRLSVRLASRPSQRCGDSLQTPGGESREQKKPEFAYKPIRQDYPSEISDTPDHSKHRYRYIPTSGRYLEDIPSPHGSRSQSAMSSRNSSARRDSCTGSIESYDRERGRVSVRRHGQQSYHSRGDDRHSVGSSVGGSSDSSGSGPLLTSTMRPRRRTSPFVAADHRRSISLRPMTMAMVPDPEDIYE</sequence>
<organism evidence="2 3">
    <name type="scientific">Penicillium ucsense</name>
    <dbReference type="NCBI Taxonomy" id="2839758"/>
    <lineage>
        <taxon>Eukaryota</taxon>
        <taxon>Fungi</taxon>
        <taxon>Dikarya</taxon>
        <taxon>Ascomycota</taxon>
        <taxon>Pezizomycotina</taxon>
        <taxon>Eurotiomycetes</taxon>
        <taxon>Eurotiomycetidae</taxon>
        <taxon>Eurotiales</taxon>
        <taxon>Aspergillaceae</taxon>
        <taxon>Penicillium</taxon>
    </lineage>
</organism>
<feature type="compositionally biased region" description="Low complexity" evidence="1">
    <location>
        <begin position="245"/>
        <end position="266"/>
    </location>
</feature>
<comment type="caution">
    <text evidence="2">The sequence shown here is derived from an EMBL/GenBank/DDBJ whole genome shotgun (WGS) entry which is preliminary data.</text>
</comment>
<keyword evidence="3" id="KW-1185">Reference proteome</keyword>
<accession>A0A8J8W1W6</accession>
<dbReference type="AlphaFoldDB" id="A0A8J8W1W6"/>
<dbReference type="EMBL" id="WIWV01000052">
    <property type="protein sequence ID" value="KAF7715764.1"/>
    <property type="molecule type" value="Genomic_DNA"/>
</dbReference>
<evidence type="ECO:0000313" key="3">
    <source>
        <dbReference type="Proteomes" id="UP000631181"/>
    </source>
</evidence>
<feature type="compositionally biased region" description="Basic and acidic residues" evidence="1">
    <location>
        <begin position="141"/>
        <end position="150"/>
    </location>
</feature>
<gene>
    <name evidence="2" type="ORF">PECM_006533</name>
</gene>
<feature type="compositionally biased region" description="Low complexity" evidence="1">
    <location>
        <begin position="193"/>
        <end position="204"/>
    </location>
</feature>
<dbReference type="OrthoDB" id="4148828at2759"/>
<proteinExistence type="predicted"/>